<gene>
    <name evidence="5" type="primary">sfp</name>
    <name evidence="5" type="ORF">Pla22_13920</name>
</gene>
<evidence type="ECO:0000313" key="5">
    <source>
        <dbReference type="EMBL" id="TWT53760.1"/>
    </source>
</evidence>
<evidence type="ECO:0000256" key="2">
    <source>
        <dbReference type="ARBA" id="ARBA00022679"/>
    </source>
</evidence>
<dbReference type="Pfam" id="PF01648">
    <property type="entry name" value="ACPS"/>
    <property type="match status" value="1"/>
</dbReference>
<dbReference type="GO" id="GO:0008897">
    <property type="term" value="F:holo-[acyl-carrier-protein] synthase activity"/>
    <property type="evidence" value="ECO:0007669"/>
    <property type="project" value="InterPro"/>
</dbReference>
<evidence type="ECO:0000256" key="1">
    <source>
        <dbReference type="ARBA" id="ARBA00010990"/>
    </source>
</evidence>
<keyword evidence="2 5" id="KW-0808">Transferase</keyword>
<dbReference type="GO" id="GO:0005829">
    <property type="term" value="C:cytosol"/>
    <property type="evidence" value="ECO:0007669"/>
    <property type="project" value="TreeGrafter"/>
</dbReference>
<dbReference type="AlphaFoldDB" id="A0A5C5WTC9"/>
<dbReference type="EMBL" id="SJPI01000001">
    <property type="protein sequence ID" value="TWT53760.1"/>
    <property type="molecule type" value="Genomic_DNA"/>
</dbReference>
<dbReference type="EC" id="2.7.8.-" evidence="5"/>
<dbReference type="Proteomes" id="UP000316598">
    <property type="component" value="Unassembled WGS sequence"/>
</dbReference>
<name>A0A5C5WTC9_9BACT</name>
<dbReference type="InterPro" id="IPR055066">
    <property type="entry name" value="AASDHPPT_N"/>
</dbReference>
<dbReference type="PANTHER" id="PTHR12215:SF10">
    <property type="entry name" value="L-AMINOADIPATE-SEMIALDEHYDE DEHYDROGENASE-PHOSPHOPANTETHEINYL TRANSFERASE"/>
    <property type="match status" value="1"/>
</dbReference>
<dbReference type="InterPro" id="IPR037143">
    <property type="entry name" value="4-PPantetheinyl_Trfase_dom_sf"/>
</dbReference>
<dbReference type="Pfam" id="PF22624">
    <property type="entry name" value="AASDHPPT_N"/>
    <property type="match status" value="1"/>
</dbReference>
<comment type="caution">
    <text evidence="5">The sequence shown here is derived from an EMBL/GenBank/DDBJ whole genome shotgun (WGS) entry which is preliminary data.</text>
</comment>
<protein>
    <submittedName>
        <fullName evidence="5">4'-phosphopantetheinyl transferase sfp</fullName>
        <ecNumber evidence="5">2.7.8.-</ecNumber>
    </submittedName>
</protein>
<dbReference type="Gene3D" id="3.90.470.20">
    <property type="entry name" value="4'-phosphopantetheinyl transferase domain"/>
    <property type="match status" value="2"/>
</dbReference>
<proteinExistence type="inferred from homology"/>
<dbReference type="SUPFAM" id="SSF56214">
    <property type="entry name" value="4'-phosphopantetheinyl transferase"/>
    <property type="match status" value="2"/>
</dbReference>
<keyword evidence="6" id="KW-1185">Reference proteome</keyword>
<dbReference type="GO" id="GO:0000287">
    <property type="term" value="F:magnesium ion binding"/>
    <property type="evidence" value="ECO:0007669"/>
    <property type="project" value="InterPro"/>
</dbReference>
<comment type="similarity">
    <text evidence="1">Belongs to the P-Pant transferase superfamily. Gsp/Sfp/HetI/AcpT family.</text>
</comment>
<feature type="domain" description="4'-phosphopantetheinyl transferase N-terminal" evidence="4">
    <location>
        <begin position="25"/>
        <end position="100"/>
    </location>
</feature>
<dbReference type="InterPro" id="IPR008278">
    <property type="entry name" value="4-PPantetheinyl_Trfase_dom"/>
</dbReference>
<feature type="domain" description="4'-phosphopantetheinyl transferase" evidence="3">
    <location>
        <begin position="148"/>
        <end position="253"/>
    </location>
</feature>
<organism evidence="5 6">
    <name type="scientific">Rubripirellula amarantea</name>
    <dbReference type="NCBI Taxonomy" id="2527999"/>
    <lineage>
        <taxon>Bacteria</taxon>
        <taxon>Pseudomonadati</taxon>
        <taxon>Planctomycetota</taxon>
        <taxon>Planctomycetia</taxon>
        <taxon>Pirellulales</taxon>
        <taxon>Pirellulaceae</taxon>
        <taxon>Rubripirellula</taxon>
    </lineage>
</organism>
<dbReference type="RefSeq" id="WP_242631841.1">
    <property type="nucleotide sequence ID" value="NZ_SJPI01000001.1"/>
</dbReference>
<evidence type="ECO:0000259" key="3">
    <source>
        <dbReference type="Pfam" id="PF01648"/>
    </source>
</evidence>
<dbReference type="GO" id="GO:0019878">
    <property type="term" value="P:lysine biosynthetic process via aminoadipic acid"/>
    <property type="evidence" value="ECO:0007669"/>
    <property type="project" value="TreeGrafter"/>
</dbReference>
<evidence type="ECO:0000313" key="6">
    <source>
        <dbReference type="Proteomes" id="UP000316598"/>
    </source>
</evidence>
<sequence>MIRIRIWHATSSPTEAGLVERACESYLNADERVRADRFRQPTSRNQHVIGRGMARRLIGEHAGIDPTQIRFDLEPYGKPFVCDPPQAVRPFNVAHTHGLVLCGLFDTSRIEEGAAKVDSLDVGSGYFGSDHVGSDHVSSDHVTDRIKLGVDVEGLDRRTDPAIAERFFSQPEIRYLQTQQSDQSRRVAFLRIWTLKESFIKAIGTGMATPLADFAFEHIDSDQPRIRMLSDKLDQGETWQFRVFEPRPGYIAAAAVTMGEKTAVPNMLLHSFDELVDC</sequence>
<evidence type="ECO:0000259" key="4">
    <source>
        <dbReference type="Pfam" id="PF22624"/>
    </source>
</evidence>
<dbReference type="PANTHER" id="PTHR12215">
    <property type="entry name" value="PHOSPHOPANTETHEINE TRANSFERASE"/>
    <property type="match status" value="1"/>
</dbReference>
<reference evidence="5 6" key="1">
    <citation type="submission" date="2019-02" db="EMBL/GenBank/DDBJ databases">
        <title>Deep-cultivation of Planctomycetes and their phenomic and genomic characterization uncovers novel biology.</title>
        <authorList>
            <person name="Wiegand S."/>
            <person name="Jogler M."/>
            <person name="Boedeker C."/>
            <person name="Pinto D."/>
            <person name="Vollmers J."/>
            <person name="Rivas-Marin E."/>
            <person name="Kohn T."/>
            <person name="Peeters S.H."/>
            <person name="Heuer A."/>
            <person name="Rast P."/>
            <person name="Oberbeckmann S."/>
            <person name="Bunk B."/>
            <person name="Jeske O."/>
            <person name="Meyerdierks A."/>
            <person name="Storesund J.E."/>
            <person name="Kallscheuer N."/>
            <person name="Luecker S."/>
            <person name="Lage O.M."/>
            <person name="Pohl T."/>
            <person name="Merkel B.J."/>
            <person name="Hornburger P."/>
            <person name="Mueller R.-W."/>
            <person name="Bruemmer F."/>
            <person name="Labrenz M."/>
            <person name="Spormann A.M."/>
            <person name="Op Den Camp H."/>
            <person name="Overmann J."/>
            <person name="Amann R."/>
            <person name="Jetten M.S.M."/>
            <person name="Mascher T."/>
            <person name="Medema M.H."/>
            <person name="Devos D.P."/>
            <person name="Kaster A.-K."/>
            <person name="Ovreas L."/>
            <person name="Rohde M."/>
            <person name="Galperin M.Y."/>
            <person name="Jogler C."/>
        </authorList>
    </citation>
    <scope>NUCLEOTIDE SEQUENCE [LARGE SCALE GENOMIC DNA]</scope>
    <source>
        <strain evidence="5 6">Pla22</strain>
    </source>
</reference>
<dbReference type="InterPro" id="IPR050559">
    <property type="entry name" value="P-Pant_transferase_sf"/>
</dbReference>
<accession>A0A5C5WTC9</accession>